<dbReference type="PANTHER" id="PTHR43058">
    <property type="entry name" value="SLR0655 PROTEIN"/>
    <property type="match status" value="1"/>
</dbReference>
<proteinExistence type="predicted"/>
<dbReference type="Pfam" id="PF04248">
    <property type="entry name" value="NTP_transf_9"/>
    <property type="match status" value="1"/>
</dbReference>
<reference evidence="2 3" key="1">
    <citation type="submission" date="2014-10" db="EMBL/GenBank/DDBJ databases">
        <title>Draft genome sequence of Actinoplanes utahensis NRRL 12052.</title>
        <authorList>
            <person name="Velasco-Bucheli B."/>
            <person name="del Cerro C."/>
            <person name="Hormigo D."/>
            <person name="Garcia J.L."/>
            <person name="Acebal C."/>
            <person name="Arroyo M."/>
            <person name="de la Mata I."/>
        </authorList>
    </citation>
    <scope>NUCLEOTIDE SEQUENCE [LARGE SCALE GENOMIC DNA]</scope>
    <source>
        <strain evidence="2 3">NRRL 12052</strain>
    </source>
</reference>
<dbReference type="InterPro" id="IPR007361">
    <property type="entry name" value="DUF427"/>
</dbReference>
<comment type="caution">
    <text evidence="2">The sequence shown here is derived from an EMBL/GenBank/DDBJ whole genome shotgun (WGS) entry which is preliminary data.</text>
</comment>
<keyword evidence="3" id="KW-1185">Reference proteome</keyword>
<dbReference type="RefSeq" id="WP_043527253.1">
    <property type="nucleotide sequence ID" value="NZ_BAABKU010000027.1"/>
</dbReference>
<feature type="domain" description="DUF427" evidence="1">
    <location>
        <begin position="20"/>
        <end position="111"/>
    </location>
</feature>
<dbReference type="Gene3D" id="2.170.150.40">
    <property type="entry name" value="Domain of unknown function (DUF427)"/>
    <property type="match status" value="1"/>
</dbReference>
<dbReference type="EMBL" id="JRTT01000026">
    <property type="protein sequence ID" value="KHD75551.1"/>
    <property type="molecule type" value="Genomic_DNA"/>
</dbReference>
<evidence type="ECO:0000313" key="3">
    <source>
        <dbReference type="Proteomes" id="UP000054537"/>
    </source>
</evidence>
<evidence type="ECO:0000313" key="2">
    <source>
        <dbReference type="EMBL" id="KHD75551.1"/>
    </source>
</evidence>
<name>A0A0A6UJC0_ACTUT</name>
<protein>
    <recommendedName>
        <fullName evidence="1">DUF427 domain-containing protein</fullName>
    </recommendedName>
</protein>
<sequence>MESVWDYPRPPRVERTTARVTIVHAGRVIADSDRCHRVLETSHPPVYYVPREDIAAGVLEAAPGRSYCEFKGDATYWDLVLGDLRVPRVGWSYENPTPGYAVITGAVAFYPSRVGECRVAGEPVRPQEGDFYGGWITADITGPFKGGPGTRGW</sequence>
<dbReference type="Proteomes" id="UP000054537">
    <property type="component" value="Unassembled WGS sequence"/>
</dbReference>
<dbReference type="OrthoDB" id="285364at2"/>
<accession>A0A0A6UJC0</accession>
<dbReference type="InterPro" id="IPR038694">
    <property type="entry name" value="DUF427_sf"/>
</dbReference>
<dbReference type="eggNOG" id="COG2343">
    <property type="taxonomic scope" value="Bacteria"/>
</dbReference>
<gene>
    <name evidence="2" type="ORF">MB27_22290</name>
</gene>
<evidence type="ECO:0000259" key="1">
    <source>
        <dbReference type="Pfam" id="PF04248"/>
    </source>
</evidence>
<organism evidence="2 3">
    <name type="scientific">Actinoplanes utahensis</name>
    <dbReference type="NCBI Taxonomy" id="1869"/>
    <lineage>
        <taxon>Bacteria</taxon>
        <taxon>Bacillati</taxon>
        <taxon>Actinomycetota</taxon>
        <taxon>Actinomycetes</taxon>
        <taxon>Micromonosporales</taxon>
        <taxon>Micromonosporaceae</taxon>
        <taxon>Actinoplanes</taxon>
    </lineage>
</organism>
<dbReference type="STRING" id="1869.MB27_22290"/>
<dbReference type="PANTHER" id="PTHR43058:SF1">
    <property type="entry name" value="DUF427 DOMAIN-CONTAINING PROTEIN"/>
    <property type="match status" value="1"/>
</dbReference>
<dbReference type="AlphaFoldDB" id="A0A0A6UJC0"/>